<organism evidence="3 4">
    <name type="scientific">Pyricularia oryzae</name>
    <name type="common">Rice blast fungus</name>
    <name type="synonym">Magnaporthe oryzae</name>
    <dbReference type="NCBI Taxonomy" id="318829"/>
    <lineage>
        <taxon>Eukaryota</taxon>
        <taxon>Fungi</taxon>
        <taxon>Dikarya</taxon>
        <taxon>Ascomycota</taxon>
        <taxon>Pezizomycotina</taxon>
        <taxon>Sordariomycetes</taxon>
        <taxon>Sordariomycetidae</taxon>
        <taxon>Magnaporthales</taxon>
        <taxon>Pyriculariaceae</taxon>
        <taxon>Pyricularia</taxon>
    </lineage>
</organism>
<proteinExistence type="predicted"/>
<sequence>MHLTVPFIIAVLASIVTAAPRRLDDHDDKDTHIIAPRVNEIQAHTLDSEVLQKRTPVGDSLHVWHPSDEDYWRLINRHRMNYFLSGSSQWRAQEQEKEDAKQLSKQKWEVNQAQMAHDKAAADARMPAHASGRSRGGKGASNRGGGR</sequence>
<accession>A0A4P7N2T4</accession>
<dbReference type="AlphaFoldDB" id="A0A4P7N2T4"/>
<evidence type="ECO:0000256" key="1">
    <source>
        <dbReference type="SAM" id="MobiDB-lite"/>
    </source>
</evidence>
<feature type="region of interest" description="Disordered" evidence="1">
    <location>
        <begin position="93"/>
        <end position="147"/>
    </location>
</feature>
<feature type="chain" id="PRO_5043691630" evidence="2">
    <location>
        <begin position="19"/>
        <end position="147"/>
    </location>
</feature>
<gene>
    <name evidence="3" type="ORF">PoMZ_10659</name>
</gene>
<dbReference type="EMBL" id="CP034204">
    <property type="protein sequence ID" value="QBZ54946.1"/>
    <property type="molecule type" value="Genomic_DNA"/>
</dbReference>
<dbReference type="Proteomes" id="UP000294847">
    <property type="component" value="Chromosome 1"/>
</dbReference>
<feature type="compositionally biased region" description="Low complexity" evidence="1">
    <location>
        <begin position="123"/>
        <end position="133"/>
    </location>
</feature>
<evidence type="ECO:0000256" key="2">
    <source>
        <dbReference type="SAM" id="SignalP"/>
    </source>
</evidence>
<feature type="compositionally biased region" description="Basic and acidic residues" evidence="1">
    <location>
        <begin position="93"/>
        <end position="108"/>
    </location>
</feature>
<reference evidence="3 4" key="1">
    <citation type="journal article" date="2019" name="Mol. Biol. Evol.">
        <title>Blast fungal genomes show frequent chromosomal changes, gene gains and losses, and effector gene turnover.</title>
        <authorList>
            <person name="Gomez Luciano L.B."/>
            <person name="Jason Tsai I."/>
            <person name="Chuma I."/>
            <person name="Tosa Y."/>
            <person name="Chen Y.H."/>
            <person name="Li J.Y."/>
            <person name="Li M.Y."/>
            <person name="Jade Lu M.Y."/>
            <person name="Nakayashiki H."/>
            <person name="Li W.H."/>
        </authorList>
    </citation>
    <scope>NUCLEOTIDE SEQUENCE [LARGE SCALE GENOMIC DNA]</scope>
    <source>
        <strain evidence="3">MZ5-1-6</strain>
    </source>
</reference>
<keyword evidence="2" id="KW-0732">Signal</keyword>
<name>A0A4P7N2T4_PYROR</name>
<feature type="compositionally biased region" description="Gly residues" evidence="1">
    <location>
        <begin position="137"/>
        <end position="147"/>
    </location>
</feature>
<feature type="signal peptide" evidence="2">
    <location>
        <begin position="1"/>
        <end position="18"/>
    </location>
</feature>
<protein>
    <submittedName>
        <fullName evidence="3">Uncharacterized protein</fullName>
    </submittedName>
</protein>
<evidence type="ECO:0000313" key="3">
    <source>
        <dbReference type="EMBL" id="QBZ54946.1"/>
    </source>
</evidence>
<evidence type="ECO:0000313" key="4">
    <source>
        <dbReference type="Proteomes" id="UP000294847"/>
    </source>
</evidence>